<name>A0A9P9WN88_9PEZI</name>
<evidence type="ECO:0000313" key="2">
    <source>
        <dbReference type="Proteomes" id="UP000829685"/>
    </source>
</evidence>
<dbReference type="InterPro" id="IPR011009">
    <property type="entry name" value="Kinase-like_dom_sf"/>
</dbReference>
<sequence length="292" mass="32846">MDKAVAPGEQILRAFGLNGVPEPLAGGMGLCFRIENVVLKPTDDKHEAQGVSELTAHLLSNVSLEYRLSRPIPIIRDAAKYVHSGWTASTFLEGSSGSKPRIAETLSVSRAFHRDLAMAYFKKPRFVDERINRWSEADRVTWGEKALEDVDNVDFVILEILNPTLEQLKEMMEPLPRDLESQLMHADLAGNVLFDDQSGLAPAIIDLTMYWRPAAYAEAIMVVDSIMWHGEGKELIELCGTGQVWIQLLIRALYWREITFAIDPDEQFISANFGRVDFQEAVNALRRCIPSM</sequence>
<protein>
    <recommendedName>
        <fullName evidence="3">Aminoglycoside phosphotransferase domain-containing protein</fullName>
    </recommendedName>
</protein>
<evidence type="ECO:0008006" key="3">
    <source>
        <dbReference type="Google" id="ProtNLM"/>
    </source>
</evidence>
<evidence type="ECO:0000313" key="1">
    <source>
        <dbReference type="EMBL" id="KAI1871683.1"/>
    </source>
</evidence>
<dbReference type="AlphaFoldDB" id="A0A9P9WN88"/>
<keyword evidence="2" id="KW-1185">Reference proteome</keyword>
<organism evidence="1 2">
    <name type="scientific">Neoarthrinium moseri</name>
    <dbReference type="NCBI Taxonomy" id="1658444"/>
    <lineage>
        <taxon>Eukaryota</taxon>
        <taxon>Fungi</taxon>
        <taxon>Dikarya</taxon>
        <taxon>Ascomycota</taxon>
        <taxon>Pezizomycotina</taxon>
        <taxon>Sordariomycetes</taxon>
        <taxon>Xylariomycetidae</taxon>
        <taxon>Amphisphaeriales</taxon>
        <taxon>Apiosporaceae</taxon>
        <taxon>Neoarthrinium</taxon>
    </lineage>
</organism>
<reference evidence="1" key="1">
    <citation type="submission" date="2021-03" db="EMBL/GenBank/DDBJ databases">
        <title>Revisited historic fungal species revealed as producer of novel bioactive compounds through whole genome sequencing and comparative genomics.</title>
        <authorList>
            <person name="Vignolle G.A."/>
            <person name="Hochenegger N."/>
            <person name="Mach R.L."/>
            <person name="Mach-Aigner A.R."/>
            <person name="Javad Rahimi M."/>
            <person name="Salim K.A."/>
            <person name="Chan C.M."/>
            <person name="Lim L.B.L."/>
            <person name="Cai F."/>
            <person name="Druzhinina I.S."/>
            <person name="U'Ren J.M."/>
            <person name="Derntl C."/>
        </authorList>
    </citation>
    <scope>NUCLEOTIDE SEQUENCE</scope>
    <source>
        <strain evidence="1">TUCIM 5799</strain>
    </source>
</reference>
<dbReference type="EMBL" id="JAFIMR010000012">
    <property type="protein sequence ID" value="KAI1871683.1"/>
    <property type="molecule type" value="Genomic_DNA"/>
</dbReference>
<dbReference type="Proteomes" id="UP000829685">
    <property type="component" value="Unassembled WGS sequence"/>
</dbReference>
<gene>
    <name evidence="1" type="ORF">JX265_005669</name>
</gene>
<proteinExistence type="predicted"/>
<comment type="caution">
    <text evidence="1">The sequence shown here is derived from an EMBL/GenBank/DDBJ whole genome shotgun (WGS) entry which is preliminary data.</text>
</comment>
<dbReference type="SUPFAM" id="SSF56112">
    <property type="entry name" value="Protein kinase-like (PK-like)"/>
    <property type="match status" value="1"/>
</dbReference>
<accession>A0A9P9WN88</accession>